<dbReference type="InterPro" id="IPR011990">
    <property type="entry name" value="TPR-like_helical_dom_sf"/>
</dbReference>
<evidence type="ECO:0000313" key="3">
    <source>
        <dbReference type="EMBL" id="VFK53460.1"/>
    </source>
</evidence>
<reference evidence="3" key="1">
    <citation type="submission" date="2019-02" db="EMBL/GenBank/DDBJ databases">
        <authorList>
            <person name="Gruber-Vodicka R. H."/>
            <person name="Seah K. B. B."/>
        </authorList>
    </citation>
    <scope>NUCLEOTIDE SEQUENCE</scope>
    <source>
        <strain evidence="4">BECK_BY2</strain>
        <strain evidence="3">BECK_BY3</strain>
    </source>
</reference>
<evidence type="ECO:0008006" key="5">
    <source>
        <dbReference type="Google" id="ProtNLM"/>
    </source>
</evidence>
<organism evidence="3">
    <name type="scientific">Candidatus Kentrum sp. TUN</name>
    <dbReference type="NCBI Taxonomy" id="2126343"/>
    <lineage>
        <taxon>Bacteria</taxon>
        <taxon>Pseudomonadati</taxon>
        <taxon>Pseudomonadota</taxon>
        <taxon>Gammaproteobacteria</taxon>
        <taxon>Candidatus Kentrum</taxon>
    </lineage>
</organism>
<accession>A0A450ZI81</accession>
<evidence type="ECO:0000256" key="1">
    <source>
        <dbReference type="SAM" id="MobiDB-lite"/>
    </source>
</evidence>
<sequence length="209" mass="23629">MRVNLRRTKSRRLLELRQEGSRKWVRIVLWVMIAALISWYFFGDAQQKGDNQAQSDKSPTMEGDTSGAPLPVFTSLPNGMVSGEAARDLIENLRAQGRGIDLDYVFSRAEEFSNKGMLADAHLMYFFAAKRGHANSAMVLATMYDPGYSPKPASIIDEPNWSQAHKWYLQAAEGGNQDAQKRLKYLRTQVENAAVKGDLEASRLMLQWR</sequence>
<protein>
    <recommendedName>
        <fullName evidence="5">Sel1 repeat-containing protein</fullName>
    </recommendedName>
</protein>
<evidence type="ECO:0000256" key="2">
    <source>
        <dbReference type="SAM" id="Phobius"/>
    </source>
</evidence>
<dbReference type="AlphaFoldDB" id="A0A450ZI81"/>
<dbReference type="SUPFAM" id="SSF81901">
    <property type="entry name" value="HCP-like"/>
    <property type="match status" value="1"/>
</dbReference>
<gene>
    <name evidence="4" type="ORF">BECKTUN1418E_GA0071001_102218</name>
    <name evidence="3" type="ORF">BECKTUN1418F_GA0071002_102118</name>
</gene>
<evidence type="ECO:0000313" key="4">
    <source>
        <dbReference type="EMBL" id="VFK54677.1"/>
    </source>
</evidence>
<feature type="region of interest" description="Disordered" evidence="1">
    <location>
        <begin position="50"/>
        <end position="69"/>
    </location>
</feature>
<feature type="transmembrane region" description="Helical" evidence="2">
    <location>
        <begin position="24"/>
        <end position="42"/>
    </location>
</feature>
<keyword evidence="2" id="KW-0812">Transmembrane</keyword>
<dbReference type="EMBL" id="CAADFV010000022">
    <property type="protein sequence ID" value="VFK54677.1"/>
    <property type="molecule type" value="Genomic_DNA"/>
</dbReference>
<keyword evidence="2" id="KW-1133">Transmembrane helix</keyword>
<proteinExistence type="predicted"/>
<name>A0A450ZI81_9GAMM</name>
<keyword evidence="2" id="KW-0472">Membrane</keyword>
<dbReference type="EMBL" id="CAADFY010000021">
    <property type="protein sequence ID" value="VFK53460.1"/>
    <property type="molecule type" value="Genomic_DNA"/>
</dbReference>
<dbReference type="Gene3D" id="1.25.40.10">
    <property type="entry name" value="Tetratricopeptide repeat domain"/>
    <property type="match status" value="1"/>
</dbReference>